<gene>
    <name evidence="3" type="ORF">Dcar01_03106</name>
</gene>
<organism evidence="3 4">
    <name type="scientific">Deinococcus carri</name>
    <dbReference type="NCBI Taxonomy" id="1211323"/>
    <lineage>
        <taxon>Bacteria</taxon>
        <taxon>Thermotogati</taxon>
        <taxon>Deinococcota</taxon>
        <taxon>Deinococci</taxon>
        <taxon>Deinococcales</taxon>
        <taxon>Deinococcaceae</taxon>
        <taxon>Deinococcus</taxon>
    </lineage>
</organism>
<keyword evidence="4" id="KW-1185">Reference proteome</keyword>
<reference evidence="3 4" key="1">
    <citation type="submission" date="2024-02" db="EMBL/GenBank/DDBJ databases">
        <title>Deinococcus carri NBRC 110142.</title>
        <authorList>
            <person name="Ichikawa N."/>
            <person name="Katano-Makiyama Y."/>
            <person name="Hidaka K."/>
        </authorList>
    </citation>
    <scope>NUCLEOTIDE SEQUENCE [LARGE SCALE GENOMIC DNA]</scope>
    <source>
        <strain evidence="3 4">NBRC 110142</strain>
    </source>
</reference>
<feature type="region of interest" description="Disordered" evidence="1">
    <location>
        <begin position="1230"/>
        <end position="1254"/>
    </location>
</feature>
<dbReference type="InterPro" id="IPR025295">
    <property type="entry name" value="eCIS_core_dom"/>
</dbReference>
<evidence type="ECO:0000259" key="2">
    <source>
        <dbReference type="Pfam" id="PF13699"/>
    </source>
</evidence>
<name>A0ABP9WAI6_9DEIO</name>
<accession>A0ABP9WAI6</accession>
<evidence type="ECO:0000313" key="3">
    <source>
        <dbReference type="EMBL" id="GAA5514351.1"/>
    </source>
</evidence>
<comment type="caution">
    <text evidence="3">The sequence shown here is derived from an EMBL/GenBank/DDBJ whole genome shotgun (WGS) entry which is preliminary data.</text>
</comment>
<dbReference type="EMBL" id="BAABRP010000016">
    <property type="protein sequence ID" value="GAA5514351.1"/>
    <property type="molecule type" value="Genomic_DNA"/>
</dbReference>
<feature type="region of interest" description="Disordered" evidence="1">
    <location>
        <begin position="1"/>
        <end position="20"/>
    </location>
</feature>
<feature type="domain" description="eCIS core" evidence="2">
    <location>
        <begin position="262"/>
        <end position="337"/>
    </location>
</feature>
<evidence type="ECO:0000313" key="4">
    <source>
        <dbReference type="Proteomes" id="UP001401887"/>
    </source>
</evidence>
<sequence>MFEPKNRKTTQPSPTFARPASVVRLQSPPAVRSLAHEALVLGQHTRRLPERQQQVVQPVFRATELRAAEEARLGEQRASLEHQAAELAQDLPEQALAMAQQRQQDHALPARPPRRPATPAEWVTVMRFQAEQIENRRLTMAESAQFSSLQRQVAQTLARNFREDRQAPQERYAQYAGHLVNLQRHPISGQVAQVALSLMPAGERPSLQRAVAEAQQREEAEQTQDAAALQLYAVQRQLAGLEQEAAQPVSARIQARRGSGTPLPAAVQRQLEAGLNHDLSRVRIHDDAEADELTKGVNAVAFTTGADIYFRRGTFNPNTRSGLELLAHEATHVKQQALGRVGSGVDPDAGLEAEARELGARLANRPAGPRFGTHAGRPGRQPGARTVPSAARLAALSQTTQRSAPAIQRWPNPLKVIQTVKDRAVQAVSGSAQRVKENAQRAVQAAIHQAEAAARPAIQAARQIAAQVKADAGRVTAAVQQRVQGAARGAGTLVTRAATGVRQRVQATTRQVKAGLKNQASALAALTAQTIHRAGHAVSQSGVARLARAASHQAATFDVRGAAAQAAEKVKAAADHLRTRASALGQRARADTQALYEQAKTGIKKAAAAAQQQATRGWGELVKKGRATMSSVARTVRAIKNSPRVQRAAAFLKEAGIQVAKVGTAIVVGGAVIAGAAALTAATGGLAGPALVAALFASGALGGAAGQVVENALRGKKWNKDISAKSLLTDGALGVALGPAAKLVGGLARGVARPVLNVGGKALKALSPAATQAAASLALVARARGAGVAATVARPLTRGRRLTQVAAGRYVRPVLSGAGRRLSQSALGRGFHALDANVSAHLRRLSAWPARAGRVAGKGWKAIKNTVVGGVKGFVNRSPALKALGQRAGQARKWTRGQLEEMRDALAVGGLRVKAGMSRGWQNLRRQTAASELEVRRSLQARGLYVSQGSLTGRVFDAAERTLASMKNYVSHVGHEVAEEVRGQWLGSAGPMGAMRLGREIENTIAVNPALAAGWRKELQRANHGLVSHAARAMRNEAAAAGQTLSRTAARRAASARVTREMAEEYARRTASGRFMSQVVKTHRQLIQPRVTSFEPQQNWLGQLPRVYGTGAKQMWADVRGKGSALNAAYRGGGAAGAASLAGGWLSEEVFKTFVVGTASAYKQGDTLLPSSGQARAGLDKVRGDVGKNAFTAATGLIPEMLGGRLMPLAPFDREVKTLAAIAGYGSTTVTNELGYEPPQEEAAQTNRREEEKR</sequence>
<dbReference type="Proteomes" id="UP001401887">
    <property type="component" value="Unassembled WGS sequence"/>
</dbReference>
<protein>
    <recommendedName>
        <fullName evidence="2">eCIS core domain-containing protein</fullName>
    </recommendedName>
</protein>
<dbReference type="RefSeq" id="WP_345466929.1">
    <property type="nucleotide sequence ID" value="NZ_BAABRP010000016.1"/>
</dbReference>
<feature type="region of interest" description="Disordered" evidence="1">
    <location>
        <begin position="364"/>
        <end position="386"/>
    </location>
</feature>
<evidence type="ECO:0000256" key="1">
    <source>
        <dbReference type="SAM" id="MobiDB-lite"/>
    </source>
</evidence>
<proteinExistence type="predicted"/>
<dbReference type="Pfam" id="PF13699">
    <property type="entry name" value="eCIS_core"/>
    <property type="match status" value="1"/>
</dbReference>